<organism evidence="7">
    <name type="scientific">Sesamum radiatum</name>
    <name type="common">Black benniseed</name>
    <dbReference type="NCBI Taxonomy" id="300843"/>
    <lineage>
        <taxon>Eukaryota</taxon>
        <taxon>Viridiplantae</taxon>
        <taxon>Streptophyta</taxon>
        <taxon>Embryophyta</taxon>
        <taxon>Tracheophyta</taxon>
        <taxon>Spermatophyta</taxon>
        <taxon>Magnoliopsida</taxon>
        <taxon>eudicotyledons</taxon>
        <taxon>Gunneridae</taxon>
        <taxon>Pentapetalae</taxon>
        <taxon>asterids</taxon>
        <taxon>lamiids</taxon>
        <taxon>Lamiales</taxon>
        <taxon>Pedaliaceae</taxon>
        <taxon>Sesamum</taxon>
    </lineage>
</organism>
<keyword evidence="2" id="KW-0325">Glycoprotein</keyword>
<dbReference type="InterPro" id="IPR008972">
    <property type="entry name" value="Cupredoxin"/>
</dbReference>
<sequence>MGRSNTFLVFCIVLLYVNSGAARQLYYDWTVSFSEAKPLGVDKKVIVINDQFPGPLLNATTNDVVNINIHNNLTESFLMTWNGVQMRRNSWQDGVQETNCPILPGENWTYSFQLKDQIGSYFYFPSLLFQKAAGGYGPIRVNNRAVVPIPFPQPDYEYDVLIGDWYNADYQVLRLALDAGSVLPLPDGILINGLGPNQATFDFQPGATYRLRISNVGLKTDLNFRIQDHQMLLVETEGSYTVKHYYESLDIHVGQSYSVLVTAKNQTEGSSFYMVAASRFIPVELIGVGIVRYSGFQGKPRDPLPPFLASYDYKYSVDQALSIRSDLSVGASRPNPQGAYHYGSINVTRMLVLKNDVAFINGQNRYTVNGVSFVHPDTPLKLADYYNLSNVFVPGIIPDVPPNSLPRLGVSVIDTKYHDYVHVVFQNPLFWPQTWHSDGYNFFVVGMGLGIWDEGKMDTYNMVDAIYRSTVQVYPLSWTAILIKLDNMGMWNLRSQDAEKWYMGQEVYIRVKGVEQDPSKISPRDESPVPQNVIKCGRAL</sequence>
<evidence type="ECO:0000259" key="4">
    <source>
        <dbReference type="Pfam" id="PF00394"/>
    </source>
</evidence>
<feature type="domain" description="Plastocyanin-like" evidence="4">
    <location>
        <begin position="160"/>
        <end position="294"/>
    </location>
</feature>
<dbReference type="PANTHER" id="PTHR11709:SF296">
    <property type="entry name" value="MULTI-COPPER OXIDASE TYPE I FAMILY PROTEIN"/>
    <property type="match status" value="1"/>
</dbReference>
<comment type="similarity">
    <text evidence="1">Belongs to the multicopper oxidase family.</text>
</comment>
<feature type="signal peptide" evidence="3">
    <location>
        <begin position="1"/>
        <end position="22"/>
    </location>
</feature>
<evidence type="ECO:0000256" key="3">
    <source>
        <dbReference type="SAM" id="SignalP"/>
    </source>
</evidence>
<keyword evidence="3" id="KW-0732">Signal</keyword>
<evidence type="ECO:0000256" key="1">
    <source>
        <dbReference type="ARBA" id="ARBA00010609"/>
    </source>
</evidence>
<dbReference type="InterPro" id="IPR011707">
    <property type="entry name" value="Cu-oxidase-like_N"/>
</dbReference>
<dbReference type="PANTHER" id="PTHR11709">
    <property type="entry name" value="MULTI-COPPER OXIDASE"/>
    <property type="match status" value="1"/>
</dbReference>
<evidence type="ECO:0000259" key="5">
    <source>
        <dbReference type="Pfam" id="PF07731"/>
    </source>
</evidence>
<dbReference type="Pfam" id="PF07732">
    <property type="entry name" value="Cu-oxidase_3"/>
    <property type="match status" value="1"/>
</dbReference>
<evidence type="ECO:0000259" key="6">
    <source>
        <dbReference type="Pfam" id="PF07732"/>
    </source>
</evidence>
<dbReference type="InterPro" id="IPR011706">
    <property type="entry name" value="Cu-oxidase_C"/>
</dbReference>
<dbReference type="EMBL" id="JACGWJ010000015">
    <property type="protein sequence ID" value="KAL0366025.1"/>
    <property type="molecule type" value="Genomic_DNA"/>
</dbReference>
<evidence type="ECO:0000256" key="2">
    <source>
        <dbReference type="ARBA" id="ARBA00023180"/>
    </source>
</evidence>
<dbReference type="Gene3D" id="2.60.40.420">
    <property type="entry name" value="Cupredoxins - blue copper proteins"/>
    <property type="match status" value="3"/>
</dbReference>
<reference evidence="7" key="1">
    <citation type="submission" date="2020-06" db="EMBL/GenBank/DDBJ databases">
        <authorList>
            <person name="Li T."/>
            <person name="Hu X."/>
            <person name="Zhang T."/>
            <person name="Song X."/>
            <person name="Zhang H."/>
            <person name="Dai N."/>
            <person name="Sheng W."/>
            <person name="Hou X."/>
            <person name="Wei L."/>
        </authorList>
    </citation>
    <scope>NUCLEOTIDE SEQUENCE</scope>
    <source>
        <strain evidence="7">G02</strain>
        <tissue evidence="7">Leaf</tissue>
    </source>
</reference>
<dbReference type="GO" id="GO:0005507">
    <property type="term" value="F:copper ion binding"/>
    <property type="evidence" value="ECO:0007669"/>
    <property type="project" value="InterPro"/>
</dbReference>
<gene>
    <name evidence="7" type="ORF">Sradi_3492600</name>
</gene>
<dbReference type="GO" id="GO:0016491">
    <property type="term" value="F:oxidoreductase activity"/>
    <property type="evidence" value="ECO:0007669"/>
    <property type="project" value="InterPro"/>
</dbReference>
<dbReference type="InterPro" id="IPR045087">
    <property type="entry name" value="Cu-oxidase_fam"/>
</dbReference>
<protein>
    <submittedName>
        <fullName evidence="7">Monocopper oxidase-like protein SKS1</fullName>
    </submittedName>
</protein>
<evidence type="ECO:0000313" key="7">
    <source>
        <dbReference type="EMBL" id="KAL0366025.1"/>
    </source>
</evidence>
<reference evidence="7" key="2">
    <citation type="journal article" date="2024" name="Plant">
        <title>Genomic evolution and insights into agronomic trait innovations of Sesamum species.</title>
        <authorList>
            <person name="Miao H."/>
            <person name="Wang L."/>
            <person name="Qu L."/>
            <person name="Liu H."/>
            <person name="Sun Y."/>
            <person name="Le M."/>
            <person name="Wang Q."/>
            <person name="Wei S."/>
            <person name="Zheng Y."/>
            <person name="Lin W."/>
            <person name="Duan Y."/>
            <person name="Cao H."/>
            <person name="Xiong S."/>
            <person name="Wang X."/>
            <person name="Wei L."/>
            <person name="Li C."/>
            <person name="Ma Q."/>
            <person name="Ju M."/>
            <person name="Zhao R."/>
            <person name="Li G."/>
            <person name="Mu C."/>
            <person name="Tian Q."/>
            <person name="Mei H."/>
            <person name="Zhang T."/>
            <person name="Gao T."/>
            <person name="Zhang H."/>
        </authorList>
    </citation>
    <scope>NUCLEOTIDE SEQUENCE</scope>
    <source>
        <strain evidence="7">G02</strain>
    </source>
</reference>
<feature type="domain" description="Plastocyanin-like" evidence="5">
    <location>
        <begin position="378"/>
        <end position="512"/>
    </location>
</feature>
<comment type="caution">
    <text evidence="7">The sequence shown here is derived from an EMBL/GenBank/DDBJ whole genome shotgun (WGS) entry which is preliminary data.</text>
</comment>
<proteinExistence type="inferred from homology"/>
<accession>A0AAW2QEL3</accession>
<feature type="domain" description="Plastocyanin-like" evidence="6">
    <location>
        <begin position="33"/>
        <end position="144"/>
    </location>
</feature>
<dbReference type="AlphaFoldDB" id="A0AAW2QEL3"/>
<dbReference type="Pfam" id="PF00394">
    <property type="entry name" value="Cu-oxidase"/>
    <property type="match status" value="1"/>
</dbReference>
<dbReference type="InterPro" id="IPR001117">
    <property type="entry name" value="Cu-oxidase_2nd"/>
</dbReference>
<feature type="chain" id="PRO_5043755360" evidence="3">
    <location>
        <begin position="23"/>
        <end position="540"/>
    </location>
</feature>
<dbReference type="Pfam" id="PF07731">
    <property type="entry name" value="Cu-oxidase_2"/>
    <property type="match status" value="1"/>
</dbReference>
<name>A0AAW2QEL3_SESRA</name>
<dbReference type="SUPFAM" id="SSF49503">
    <property type="entry name" value="Cupredoxins"/>
    <property type="match status" value="3"/>
</dbReference>